<keyword evidence="3" id="KW-1185">Reference proteome</keyword>
<proteinExistence type="predicted"/>
<accession>A0A1I6SHN3</accession>
<name>A0A1I6SHN3_9CAUL</name>
<protein>
    <submittedName>
        <fullName evidence="2">Uncharacterized protein</fullName>
    </submittedName>
</protein>
<dbReference type="STRING" id="871741.SAMN05192570_2428"/>
<evidence type="ECO:0000313" key="2">
    <source>
        <dbReference type="EMBL" id="SFS76419.1"/>
    </source>
</evidence>
<dbReference type="RefSeq" id="WP_092310970.1">
    <property type="nucleotide sequence ID" value="NZ_FOZV01000005.1"/>
</dbReference>
<evidence type="ECO:0000256" key="1">
    <source>
        <dbReference type="SAM" id="MobiDB-lite"/>
    </source>
</evidence>
<organism evidence="2 3">
    <name type="scientific">Brevundimonas viscosa</name>
    <dbReference type="NCBI Taxonomy" id="871741"/>
    <lineage>
        <taxon>Bacteria</taxon>
        <taxon>Pseudomonadati</taxon>
        <taxon>Pseudomonadota</taxon>
        <taxon>Alphaproteobacteria</taxon>
        <taxon>Caulobacterales</taxon>
        <taxon>Caulobacteraceae</taxon>
        <taxon>Brevundimonas</taxon>
    </lineage>
</organism>
<feature type="region of interest" description="Disordered" evidence="1">
    <location>
        <begin position="28"/>
        <end position="50"/>
    </location>
</feature>
<sequence length="85" mass="9338">MDAASAARDRVDRALVLLERRLLELKSRAAGGSRVPDDDLFAPQPSSETDRARIHELEAAGRDAARALERAAEAIRDTLTEQEAR</sequence>
<gene>
    <name evidence="2" type="ORF">SAMN05192570_2428</name>
</gene>
<dbReference type="EMBL" id="FOZV01000005">
    <property type="protein sequence ID" value="SFS76419.1"/>
    <property type="molecule type" value="Genomic_DNA"/>
</dbReference>
<evidence type="ECO:0000313" key="3">
    <source>
        <dbReference type="Proteomes" id="UP000198788"/>
    </source>
</evidence>
<reference evidence="3" key="1">
    <citation type="submission" date="2016-10" db="EMBL/GenBank/DDBJ databases">
        <authorList>
            <person name="Varghese N."/>
            <person name="Submissions S."/>
        </authorList>
    </citation>
    <scope>NUCLEOTIDE SEQUENCE [LARGE SCALE GENOMIC DNA]</scope>
    <source>
        <strain evidence="3">CGMCC 1.10683</strain>
    </source>
</reference>
<dbReference type="AlphaFoldDB" id="A0A1I6SHN3"/>
<dbReference type="Proteomes" id="UP000198788">
    <property type="component" value="Unassembled WGS sequence"/>
</dbReference>